<comment type="similarity">
    <text evidence="1">Belongs to the AfsR/DnrI/RedD regulatory family.</text>
</comment>
<dbReference type="InterPro" id="IPR051677">
    <property type="entry name" value="AfsR-DnrI-RedD_regulator"/>
</dbReference>
<dbReference type="InterPro" id="IPR002182">
    <property type="entry name" value="NB-ARC"/>
</dbReference>
<feature type="compositionally biased region" description="Basic and acidic residues" evidence="8">
    <location>
        <begin position="703"/>
        <end position="713"/>
    </location>
</feature>
<keyword evidence="5 7" id="KW-0238">DNA-binding</keyword>
<dbReference type="RefSeq" id="WP_330795335.1">
    <property type="nucleotide sequence ID" value="NZ_JAZEWV010000009.1"/>
</dbReference>
<keyword evidence="11" id="KW-1185">Reference proteome</keyword>
<evidence type="ECO:0000256" key="8">
    <source>
        <dbReference type="SAM" id="MobiDB-lite"/>
    </source>
</evidence>
<evidence type="ECO:0000259" key="9">
    <source>
        <dbReference type="PROSITE" id="PS51755"/>
    </source>
</evidence>
<evidence type="ECO:0000313" key="10">
    <source>
        <dbReference type="EMBL" id="MEE4543165.1"/>
    </source>
</evidence>
<feature type="DNA-binding region" description="OmpR/PhoB-type" evidence="7">
    <location>
        <begin position="1"/>
        <end position="105"/>
    </location>
</feature>
<name>A0ABU7PBI1_9ACTN</name>
<dbReference type="SMART" id="SM00028">
    <property type="entry name" value="TPR"/>
    <property type="match status" value="7"/>
</dbReference>
<evidence type="ECO:0000256" key="3">
    <source>
        <dbReference type="ARBA" id="ARBA00023012"/>
    </source>
</evidence>
<comment type="caution">
    <text evidence="10">The sequence shown here is derived from an EMBL/GenBank/DDBJ whole genome shotgun (WGS) entry which is preliminary data.</text>
</comment>
<reference evidence="10 11" key="1">
    <citation type="submission" date="2023-12" db="EMBL/GenBank/DDBJ databases">
        <title>Streptomyces sp. V4-01.</title>
        <authorList>
            <person name="Somphong A."/>
            <person name="Phongsopitanun W."/>
        </authorList>
    </citation>
    <scope>NUCLEOTIDE SEQUENCE [LARGE SCALE GENOMIC DNA]</scope>
    <source>
        <strain evidence="10 11">V4-01</strain>
    </source>
</reference>
<dbReference type="PANTHER" id="PTHR35807">
    <property type="entry name" value="TRANSCRIPTIONAL REGULATOR REDD-RELATED"/>
    <property type="match status" value="1"/>
</dbReference>
<sequence>MGDEAEPRLSVRLLGPARAFVGAREPSLGPPLQRAVFAVLAVRRNQIVDRGDLIDAVWGEDLPSDPAGGLHTYVAGLRRVLDPGRPRRSPGRHLQSHPSGYRLLLLPEASDLARFEQLRDRGRAEWRAGRNASAERLLREALDLFEGPPLGGVPGPFAGTQRSWLTEQRQSVAGDRIDVLLAQGRDDEATDAARRLADEEPLRERTWAQLMLALYRDGRQADALASFDRARDALAEALGLDPGPHLGSLRQRIVASDPSLLDDAAPGGHAGAGPWSGGPRPVPDEGMRAVRDEDMRAVRDEGSGPARLRSRPGSEAALAQRALAAPWANLPRGAGHFVGREAEIRRIASVAERAGVCVIDGMAGVGKTTLAVHAARQLEPRYPDVRLYLDLYGHTPGRVPLTAAEALEKLLLAAGVPGERVPAELDDRAALWRSLLVGRRCLLVLDNVVDARQARPLLPGAAASLVLVTSRRRLSGLDAGEVLSLEMLSRPDAIALLGAVAGADRVAAEPAAADQVVRACGGLPLAVQIAAARLRHRPAWSLAHLRDRLDDEDRRLDELAAEDRSVAAAFALSYRSLEPAEQRTFRLLGLFPGTEIGLHAAAALAGTAPTAADRLLEGLVDCQLLDAPRPGRYRLHDLLKMYAARECRRTEHDTDRGAALDRLLDVYLAAVDGAEERLRPQRLDRATGPAGSGEPGDRQPGTEQHHAEQHHTEQPLAEQQGAAPMFADRDAALEWLDSERGSFGPLIKAAARAGRHRHAWQLARFLWGFYETRGHWAEWIACLELALPSARLLGDRLAEARLLVGLGVAEHDLRHYPAAVGHFRAALDLMRETGFRSGEAGVLTNLGNTYRRMGRLDEAIHCQQGSLGICRESADAQGEAIALANLGELYCDAAMLPQSMAALKQALAMFRGWDERRAEGSVLESLARAHLAAGSTGQALAHGRQALERRRTSGDRSGEAQTLDLLGQIHLARAEPESAVACWHQALAMAEELNSPLAAEIRTRLAAHPSGDPSGDPSGRPVRPGARGR</sequence>
<accession>A0ABU7PBI1</accession>
<dbReference type="Proteomes" id="UP001344658">
    <property type="component" value="Unassembled WGS sequence"/>
</dbReference>
<feature type="region of interest" description="Disordered" evidence="8">
    <location>
        <begin position="1002"/>
        <end position="1029"/>
    </location>
</feature>
<dbReference type="InterPro" id="IPR019734">
    <property type="entry name" value="TPR_rpt"/>
</dbReference>
<evidence type="ECO:0000256" key="4">
    <source>
        <dbReference type="ARBA" id="ARBA00023015"/>
    </source>
</evidence>
<keyword evidence="6" id="KW-0804">Transcription</keyword>
<dbReference type="EMBL" id="JAZEWV010000009">
    <property type="protein sequence ID" value="MEE4543165.1"/>
    <property type="molecule type" value="Genomic_DNA"/>
</dbReference>
<evidence type="ECO:0000256" key="2">
    <source>
        <dbReference type="ARBA" id="ARBA00022737"/>
    </source>
</evidence>
<dbReference type="CDD" id="cd15831">
    <property type="entry name" value="BTAD"/>
    <property type="match status" value="1"/>
</dbReference>
<dbReference type="Pfam" id="PF03704">
    <property type="entry name" value="BTAD"/>
    <property type="match status" value="1"/>
</dbReference>
<feature type="region of interest" description="Disordered" evidence="8">
    <location>
        <begin position="259"/>
        <end position="286"/>
    </location>
</feature>
<dbReference type="PRINTS" id="PR00364">
    <property type="entry name" value="DISEASERSIST"/>
</dbReference>
<keyword evidence="4" id="KW-0805">Transcription regulation</keyword>
<evidence type="ECO:0000313" key="11">
    <source>
        <dbReference type="Proteomes" id="UP001344658"/>
    </source>
</evidence>
<organism evidence="10 11">
    <name type="scientific">Actinacidiphila polyblastidii</name>
    <dbReference type="NCBI Taxonomy" id="3110430"/>
    <lineage>
        <taxon>Bacteria</taxon>
        <taxon>Bacillati</taxon>
        <taxon>Actinomycetota</taxon>
        <taxon>Actinomycetes</taxon>
        <taxon>Kitasatosporales</taxon>
        <taxon>Streptomycetaceae</taxon>
        <taxon>Actinacidiphila</taxon>
    </lineage>
</organism>
<dbReference type="InterPro" id="IPR027417">
    <property type="entry name" value="P-loop_NTPase"/>
</dbReference>
<keyword evidence="2" id="KW-0677">Repeat</keyword>
<dbReference type="SMART" id="SM00862">
    <property type="entry name" value="Trans_reg_C"/>
    <property type="match status" value="1"/>
</dbReference>
<dbReference type="SUPFAM" id="SSF48452">
    <property type="entry name" value="TPR-like"/>
    <property type="match status" value="3"/>
</dbReference>
<proteinExistence type="inferred from homology"/>
<evidence type="ECO:0000256" key="1">
    <source>
        <dbReference type="ARBA" id="ARBA00005820"/>
    </source>
</evidence>
<dbReference type="SUPFAM" id="SSF52540">
    <property type="entry name" value="P-loop containing nucleoside triphosphate hydrolases"/>
    <property type="match status" value="1"/>
</dbReference>
<gene>
    <name evidence="10" type="ORF">V2S66_14450</name>
</gene>
<dbReference type="Gene3D" id="1.10.10.10">
    <property type="entry name" value="Winged helix-like DNA-binding domain superfamily/Winged helix DNA-binding domain"/>
    <property type="match status" value="2"/>
</dbReference>
<feature type="domain" description="OmpR/PhoB-type" evidence="9">
    <location>
        <begin position="1"/>
        <end position="105"/>
    </location>
</feature>
<dbReference type="Pfam" id="PF00931">
    <property type="entry name" value="NB-ARC"/>
    <property type="match status" value="1"/>
</dbReference>
<dbReference type="InterPro" id="IPR016032">
    <property type="entry name" value="Sig_transdc_resp-reg_C-effctor"/>
</dbReference>
<dbReference type="InterPro" id="IPR011990">
    <property type="entry name" value="TPR-like_helical_dom_sf"/>
</dbReference>
<dbReference type="PROSITE" id="PS51755">
    <property type="entry name" value="OMPR_PHOB"/>
    <property type="match status" value="1"/>
</dbReference>
<keyword evidence="3" id="KW-0902">Two-component regulatory system</keyword>
<dbReference type="InterPro" id="IPR005158">
    <property type="entry name" value="BTAD"/>
</dbReference>
<dbReference type="Gene3D" id="3.40.50.300">
    <property type="entry name" value="P-loop containing nucleotide triphosphate hydrolases"/>
    <property type="match status" value="1"/>
</dbReference>
<dbReference type="InterPro" id="IPR036388">
    <property type="entry name" value="WH-like_DNA-bd_sf"/>
</dbReference>
<dbReference type="Gene3D" id="1.25.40.10">
    <property type="entry name" value="Tetratricopeptide repeat domain"/>
    <property type="match status" value="2"/>
</dbReference>
<dbReference type="PANTHER" id="PTHR35807:SF1">
    <property type="entry name" value="TRANSCRIPTIONAL REGULATOR REDD"/>
    <property type="match status" value="1"/>
</dbReference>
<evidence type="ECO:0000256" key="6">
    <source>
        <dbReference type="ARBA" id="ARBA00023163"/>
    </source>
</evidence>
<evidence type="ECO:0000256" key="7">
    <source>
        <dbReference type="PROSITE-ProRule" id="PRU01091"/>
    </source>
</evidence>
<dbReference type="Gene3D" id="1.10.8.430">
    <property type="entry name" value="Helical domain of apoptotic protease-activating factors"/>
    <property type="match status" value="1"/>
</dbReference>
<dbReference type="InterPro" id="IPR001867">
    <property type="entry name" value="OmpR/PhoB-type_DNA-bd"/>
</dbReference>
<evidence type="ECO:0000256" key="5">
    <source>
        <dbReference type="ARBA" id="ARBA00023125"/>
    </source>
</evidence>
<dbReference type="SMART" id="SM01043">
    <property type="entry name" value="BTAD"/>
    <property type="match status" value="1"/>
</dbReference>
<dbReference type="Pfam" id="PF13424">
    <property type="entry name" value="TPR_12"/>
    <property type="match status" value="1"/>
</dbReference>
<dbReference type="SUPFAM" id="SSF46894">
    <property type="entry name" value="C-terminal effector domain of the bipartite response regulators"/>
    <property type="match status" value="1"/>
</dbReference>
<protein>
    <submittedName>
        <fullName evidence="10">BTAD domain-containing putative transcriptional regulator</fullName>
    </submittedName>
</protein>
<feature type="region of interest" description="Disordered" evidence="8">
    <location>
        <begin position="678"/>
        <end position="718"/>
    </location>
</feature>
<dbReference type="InterPro" id="IPR042197">
    <property type="entry name" value="Apaf_helical"/>
</dbReference>